<organism evidence="11 12">
    <name type="scientific">Paraflavisolibacter caeni</name>
    <dbReference type="NCBI Taxonomy" id="2982496"/>
    <lineage>
        <taxon>Bacteria</taxon>
        <taxon>Pseudomonadati</taxon>
        <taxon>Bacteroidota</taxon>
        <taxon>Chitinophagia</taxon>
        <taxon>Chitinophagales</taxon>
        <taxon>Chitinophagaceae</taxon>
        <taxon>Paraflavisolibacter</taxon>
    </lineage>
</organism>
<comment type="subcellular location">
    <subcellularLocation>
        <location evidence="1">Cell membrane</location>
        <topology evidence="1">Single-pass membrane protein</topology>
    </subcellularLocation>
</comment>
<proteinExistence type="predicted"/>
<keyword evidence="5 7" id="KW-0472">Membrane</keyword>
<dbReference type="Pfam" id="PF22571">
    <property type="entry name" value="LiaI-LiaF-TM_PspC"/>
    <property type="match status" value="1"/>
</dbReference>
<feature type="domain" description="PspC-related transmembrane region" evidence="9">
    <location>
        <begin position="324"/>
        <end position="455"/>
    </location>
</feature>
<dbReference type="Proteomes" id="UP001155483">
    <property type="component" value="Unassembled WGS sequence"/>
</dbReference>
<evidence type="ECO:0000256" key="3">
    <source>
        <dbReference type="ARBA" id="ARBA00022692"/>
    </source>
</evidence>
<dbReference type="InterPro" id="IPR054321">
    <property type="entry name" value="PspC-rel_TM"/>
</dbReference>
<dbReference type="AlphaFoldDB" id="A0A9X2Y129"/>
<name>A0A9X2Y129_9BACT</name>
<feature type="domain" description="Phage shock protein PspC N-terminal" evidence="8">
    <location>
        <begin position="116"/>
        <end position="172"/>
    </location>
</feature>
<dbReference type="PANTHER" id="PTHR33885">
    <property type="entry name" value="PHAGE SHOCK PROTEIN C"/>
    <property type="match status" value="1"/>
</dbReference>
<feature type="transmembrane region" description="Helical" evidence="7">
    <location>
        <begin position="242"/>
        <end position="262"/>
    </location>
</feature>
<accession>A0A9X2Y129</accession>
<reference evidence="11" key="2">
    <citation type="submission" date="2023-04" db="EMBL/GenBank/DDBJ databases">
        <title>Paracnuella aquatica gen. nov., sp. nov., a member of the family Chitinophagaceae isolated from a hot spring.</title>
        <authorList>
            <person name="Wang C."/>
        </authorList>
    </citation>
    <scope>NUCLEOTIDE SEQUENCE</scope>
    <source>
        <strain evidence="11">LB-8</strain>
    </source>
</reference>
<keyword evidence="4 7" id="KW-1133">Transmembrane helix</keyword>
<keyword evidence="6" id="KW-0175">Coiled coil</keyword>
<dbReference type="RefSeq" id="WP_279300217.1">
    <property type="nucleotide sequence ID" value="NZ_JAOTIF010000046.1"/>
</dbReference>
<feature type="transmembrane region" description="Helical" evidence="7">
    <location>
        <begin position="395"/>
        <end position="416"/>
    </location>
</feature>
<evidence type="ECO:0000259" key="8">
    <source>
        <dbReference type="Pfam" id="PF04024"/>
    </source>
</evidence>
<feature type="transmembrane region" description="Helical" evidence="7">
    <location>
        <begin position="146"/>
        <end position="170"/>
    </location>
</feature>
<dbReference type="InterPro" id="IPR007168">
    <property type="entry name" value="Phageshock_PspC_N"/>
</dbReference>
<evidence type="ECO:0000313" key="12">
    <source>
        <dbReference type="Proteomes" id="UP001155483"/>
    </source>
</evidence>
<dbReference type="Pfam" id="PF22744">
    <property type="entry name" value="Toast-rack_PspC-Cterm"/>
    <property type="match status" value="1"/>
</dbReference>
<keyword evidence="12" id="KW-1185">Reference proteome</keyword>
<feature type="coiled-coil region" evidence="6">
    <location>
        <begin position="664"/>
        <end position="694"/>
    </location>
</feature>
<evidence type="ECO:0000256" key="1">
    <source>
        <dbReference type="ARBA" id="ARBA00004162"/>
    </source>
</evidence>
<feature type="domain" description="Phage shock protein PspC N-terminal" evidence="8">
    <location>
        <begin position="181"/>
        <end position="265"/>
    </location>
</feature>
<dbReference type="InterPro" id="IPR052027">
    <property type="entry name" value="PspC"/>
</dbReference>
<evidence type="ECO:0000313" key="11">
    <source>
        <dbReference type="EMBL" id="MCU7552781.1"/>
    </source>
</evidence>
<evidence type="ECO:0000256" key="2">
    <source>
        <dbReference type="ARBA" id="ARBA00022475"/>
    </source>
</evidence>
<evidence type="ECO:0000259" key="10">
    <source>
        <dbReference type="Pfam" id="PF22744"/>
    </source>
</evidence>
<evidence type="ECO:0000259" key="9">
    <source>
        <dbReference type="Pfam" id="PF22571"/>
    </source>
</evidence>
<feature type="transmembrane region" description="Helical" evidence="7">
    <location>
        <begin position="208"/>
        <end position="230"/>
    </location>
</feature>
<keyword evidence="3 7" id="KW-0812">Transmembrane</keyword>
<evidence type="ECO:0000256" key="6">
    <source>
        <dbReference type="SAM" id="Coils"/>
    </source>
</evidence>
<dbReference type="EMBL" id="JAOTIF010000046">
    <property type="protein sequence ID" value="MCU7552781.1"/>
    <property type="molecule type" value="Genomic_DNA"/>
</dbReference>
<keyword evidence="2" id="KW-1003">Cell membrane</keyword>
<feature type="domain" description="PspC-related ToastRack" evidence="10">
    <location>
        <begin position="507"/>
        <end position="604"/>
    </location>
</feature>
<evidence type="ECO:0000256" key="7">
    <source>
        <dbReference type="SAM" id="Phobius"/>
    </source>
</evidence>
<gene>
    <name evidence="11" type="ORF">OCK74_26925</name>
</gene>
<dbReference type="PANTHER" id="PTHR33885:SF3">
    <property type="entry name" value="PHAGE SHOCK PROTEIN C"/>
    <property type="match status" value="1"/>
</dbReference>
<feature type="transmembrane region" description="Helical" evidence="7">
    <location>
        <begin position="353"/>
        <end position="375"/>
    </location>
</feature>
<feature type="transmembrane region" description="Helical" evidence="7">
    <location>
        <begin position="428"/>
        <end position="452"/>
    </location>
</feature>
<evidence type="ECO:0000256" key="5">
    <source>
        <dbReference type="ARBA" id="ARBA00023136"/>
    </source>
</evidence>
<dbReference type="InterPro" id="IPR054319">
    <property type="entry name" value="PspC-rel_ToastRack"/>
</dbReference>
<reference evidence="11" key="1">
    <citation type="submission" date="2022-09" db="EMBL/GenBank/DDBJ databases">
        <authorList>
            <person name="Yuan C."/>
            <person name="Ke Z."/>
        </authorList>
    </citation>
    <scope>NUCLEOTIDE SEQUENCE</scope>
    <source>
        <strain evidence="11">LB-8</strain>
    </source>
</reference>
<sequence>MKRIININLSGRVIPIEDAAYDSLQRYIESLRRYFAAEEGRDEIINDIESRIAELMNDKINKGAAAVTEDDINEIIHSMGRVEDFEAADAAEGAASSDQASGSFTYTGAQQRFKGRLYRDSSDKILGGVCSGIANYMNVDPAIIRLLFAIITLGGFGFGFLLYIIAWIVLPARAGEGYVGKRLFRNPDDKVIGGVAGGLGAYFNKPSWAIRLIFAAPLVLSILASVFNGIFSPFGGFYFPDIFFSSFTGTFLLAYIILWIVLPEARSTFEKMEMRGEKVDVNSIWQNVQRGMSDFETRAKSWGEEVKSSAENLGRSAQQFADTRGRAFAAEVAQTARPAASGIGHAIGVLFKIFFLFIAGSIAFGLFVALMFLILGGLANPMKDFLLDGFWQNASAWGVLILFLGVPIVALITWIVRRGMKVRSQNRYLGWVFGSLWTLGWVSLIIFGASMATDFRSYRKTNQDIRLAQPALNKLLIRIDDPEVEYSGTFPWFDADGGGWDLTRDSLKMANIKLRIDKSLDSNYHVTVWRYSAGENRDEATRRAEKIVYSASSMDSTLVLGSGFGVSKEQKFRGQKVMVEIKVPVGKKIRFDRTVEDKLYPINITIRERGNWNRRDWDIDWDEDYRMDWKADTDYIMTTAGELEEAEKYTGSQVPGGVYEYNPERKVDSMRQKIEEKERQLEEERRKLEEMQNNIRPSKLSEPVKQKEASTVLMAIPFGPLVI</sequence>
<protein>
    <submittedName>
        <fullName evidence="11">PspC domain-containing protein</fullName>
    </submittedName>
</protein>
<dbReference type="GO" id="GO:0005886">
    <property type="term" value="C:plasma membrane"/>
    <property type="evidence" value="ECO:0007669"/>
    <property type="project" value="UniProtKB-SubCell"/>
</dbReference>
<evidence type="ECO:0000256" key="4">
    <source>
        <dbReference type="ARBA" id="ARBA00022989"/>
    </source>
</evidence>
<dbReference type="Pfam" id="PF04024">
    <property type="entry name" value="PspC"/>
    <property type="match status" value="2"/>
</dbReference>
<comment type="caution">
    <text evidence="11">The sequence shown here is derived from an EMBL/GenBank/DDBJ whole genome shotgun (WGS) entry which is preliminary data.</text>
</comment>